<feature type="region of interest" description="Disordered" evidence="11">
    <location>
        <begin position="96"/>
        <end position="234"/>
    </location>
</feature>
<dbReference type="PROSITE" id="PS52002">
    <property type="entry name" value="SM"/>
    <property type="match status" value="1"/>
</dbReference>
<dbReference type="GO" id="GO:0005730">
    <property type="term" value="C:nucleolus"/>
    <property type="evidence" value="ECO:0007669"/>
    <property type="project" value="TreeGrafter"/>
</dbReference>
<feature type="compositionally biased region" description="Acidic residues" evidence="11">
    <location>
        <begin position="171"/>
        <end position="180"/>
    </location>
</feature>
<accession>A0A4Y7NI49</accession>
<reference evidence="13" key="1">
    <citation type="submission" date="2018-08" db="EMBL/GenBank/DDBJ databases">
        <authorList>
            <person name="Cornetti L."/>
        </authorList>
    </citation>
    <scope>NUCLEOTIDE SEQUENCE</scope>
    <source>
        <strain evidence="13">DE-FRO-2-1</strain>
    </source>
</reference>
<evidence type="ECO:0000313" key="13">
    <source>
        <dbReference type="EMBL" id="SVE92899.1"/>
    </source>
</evidence>
<feature type="region of interest" description="Disordered" evidence="11">
    <location>
        <begin position="259"/>
        <end position="294"/>
    </location>
</feature>
<feature type="compositionally biased region" description="Acidic residues" evidence="11">
    <location>
        <begin position="885"/>
        <end position="938"/>
    </location>
</feature>
<organism evidence="13">
    <name type="scientific">Moina brachiata</name>
    <dbReference type="NCBI Taxonomy" id="675436"/>
    <lineage>
        <taxon>Eukaryota</taxon>
        <taxon>Metazoa</taxon>
        <taxon>Ecdysozoa</taxon>
        <taxon>Arthropoda</taxon>
        <taxon>Crustacea</taxon>
        <taxon>Branchiopoda</taxon>
        <taxon>Diplostraca</taxon>
        <taxon>Cladocera</taxon>
        <taxon>Anomopoda</taxon>
        <taxon>Moinidae</taxon>
        <taxon>Moina</taxon>
    </lineage>
</organism>
<evidence type="ECO:0000256" key="3">
    <source>
        <dbReference type="ARBA" id="ARBA00006850"/>
    </source>
</evidence>
<dbReference type="GO" id="GO:0003714">
    <property type="term" value="F:transcription corepressor activity"/>
    <property type="evidence" value="ECO:0007669"/>
    <property type="project" value="TreeGrafter"/>
</dbReference>
<dbReference type="GO" id="GO:0000398">
    <property type="term" value="P:mRNA splicing, via spliceosome"/>
    <property type="evidence" value="ECO:0007669"/>
    <property type="project" value="InterPro"/>
</dbReference>
<evidence type="ECO:0000256" key="10">
    <source>
        <dbReference type="ARBA" id="ARBA00067758"/>
    </source>
</evidence>
<feature type="domain" description="Sm" evidence="12">
    <location>
        <begin position="16"/>
        <end position="101"/>
    </location>
</feature>
<keyword evidence="5" id="KW-0747">Spliceosome</keyword>
<dbReference type="GO" id="GO:0000122">
    <property type="term" value="P:negative regulation of transcription by RNA polymerase II"/>
    <property type="evidence" value="ECO:0007669"/>
    <property type="project" value="TreeGrafter"/>
</dbReference>
<evidence type="ECO:0000256" key="1">
    <source>
        <dbReference type="ARBA" id="ARBA00004123"/>
    </source>
</evidence>
<dbReference type="InterPro" id="IPR034105">
    <property type="entry name" value="Lsm3"/>
</dbReference>
<dbReference type="SMART" id="SM00651">
    <property type="entry name" value="Sm"/>
    <property type="match status" value="1"/>
</dbReference>
<dbReference type="PANTHER" id="PTHR12687">
    <property type="entry name" value="NUCLEOLAR COMPLEX 2 AND RAD4-RELATED"/>
    <property type="match status" value="1"/>
</dbReference>
<dbReference type="Gene3D" id="2.30.30.100">
    <property type="match status" value="1"/>
</dbReference>
<sequence length="938" mass="106408">MADENETSVPIVTVEEPLDLIRLSLDERIYVKMRNDRELRGRLHAYDQHLNMVLGDVEETVTTVEIDEETYEEVYRTTKRNIPMLFVRGDGVILVSPPMRGSKSPKQSIKPRQANSANSAKNDMKKKKPTPKPVGKKDSNSKKWAQLNLDQFINSSDEEGKDQDNISGGDANEDASDIDDTLSNNGSEFENGDDEGSDLSNEDGSDMDDEKDSDQNEEDGDTKSAARKHKKTLEKLKNTDPEFYKFLSDNDKALLEFDTSDSEDDERGGTLHKLPNPEDLAVGSDESDEEDAVNTKRKSNVVTLKMVSKWQSELQQEKCLPVVAEVVNAFRSAVHSVTEEKAGTTKYVVQGGAVFNAMVRLCLTEIIPAFRRVLNCQPEDKLNLERRKKWTKLRMHVKSYLADVIRLLGSLTEPTLLGALLKHMHQLIPFYAAFIKLARVLCKRLVTIWSSGEDTVRVLSFLCLLRLARTLPSQLLEPVIKGMYLSYAKNCKFTSPSTWPVINFMRRSLVEMLALHDSVTYKHAFLYIRQLAIHLRNAITSKKKDSILSVYNWQFVHCLHMWAALLGALPESQSLKPLVYPLVQIAIGAINLVPTARYYPLRFHLTSILNQLSADTGVFIPVLPFLLEVIQNHNFERKSGKVSMKPLDLSCVLRVSQSQLAESGFRDAIIDLLYDRMLETLHGQAHSCAFPEIALPAILSLKHFIKKSPLPNYSKKMKQLADKVQETVQFIEKQRAQVHFELSDTKAVLALENQIKQNGTPLTTYMNSWKKMRDREMAIKIAKKPEIDQDDSIPSIKRPLSYLDAKNDEEFKGLFPSDISDSEDDLIQTKDVKSGKRKLEEEIPEPKKKQAEAAKKPAESKKRKTILEKEESDEDDMGDKVVDFDMSDDEAEKEVEDEGNSDDGENSEDDESIDEDDEDFDDEEDDDDDEEDEDDEDD</sequence>
<comment type="similarity">
    <text evidence="3">Belongs to the snRNP Sm proteins family.</text>
</comment>
<keyword evidence="9" id="KW-0687">Ribonucleoprotein</keyword>
<dbReference type="GO" id="GO:0042273">
    <property type="term" value="P:ribosomal large subunit biogenesis"/>
    <property type="evidence" value="ECO:0007669"/>
    <property type="project" value="TreeGrafter"/>
</dbReference>
<keyword evidence="6" id="KW-0694">RNA-binding</keyword>
<evidence type="ECO:0000256" key="7">
    <source>
        <dbReference type="ARBA" id="ARBA00023187"/>
    </source>
</evidence>
<keyword evidence="8" id="KW-0539">Nucleus</keyword>
<dbReference type="GO" id="GO:0042393">
    <property type="term" value="F:histone binding"/>
    <property type="evidence" value="ECO:0007669"/>
    <property type="project" value="TreeGrafter"/>
</dbReference>
<feature type="compositionally biased region" description="Basic and acidic residues" evidence="11">
    <location>
        <begin position="827"/>
        <end position="869"/>
    </location>
</feature>
<dbReference type="Pfam" id="PF01423">
    <property type="entry name" value="LSM"/>
    <property type="match status" value="1"/>
</dbReference>
<dbReference type="GO" id="GO:0005681">
    <property type="term" value="C:spliceosomal complex"/>
    <property type="evidence" value="ECO:0007669"/>
    <property type="project" value="UniProtKB-KW"/>
</dbReference>
<evidence type="ECO:0000256" key="9">
    <source>
        <dbReference type="ARBA" id="ARBA00023274"/>
    </source>
</evidence>
<dbReference type="AlphaFoldDB" id="A0A4Y7NI49"/>
<keyword evidence="7" id="KW-0508">mRNA splicing</keyword>
<dbReference type="GO" id="GO:0030691">
    <property type="term" value="C:Noc2p-Noc3p complex"/>
    <property type="evidence" value="ECO:0007669"/>
    <property type="project" value="TreeGrafter"/>
</dbReference>
<dbReference type="GO" id="GO:0120115">
    <property type="term" value="C:Lsm2-8 complex"/>
    <property type="evidence" value="ECO:0007669"/>
    <property type="project" value="UniProtKB-ARBA"/>
</dbReference>
<dbReference type="InterPro" id="IPR047575">
    <property type="entry name" value="Sm"/>
</dbReference>
<evidence type="ECO:0000256" key="8">
    <source>
        <dbReference type="ARBA" id="ARBA00023242"/>
    </source>
</evidence>
<dbReference type="InterPro" id="IPR001163">
    <property type="entry name" value="Sm_dom_euk/arc"/>
</dbReference>
<feature type="compositionally biased region" description="Acidic residues" evidence="11">
    <location>
        <begin position="190"/>
        <end position="220"/>
    </location>
</feature>
<evidence type="ECO:0000256" key="5">
    <source>
        <dbReference type="ARBA" id="ARBA00022728"/>
    </source>
</evidence>
<dbReference type="CDD" id="cd01730">
    <property type="entry name" value="LSm3"/>
    <property type="match status" value="1"/>
</dbReference>
<evidence type="ECO:0000256" key="2">
    <source>
        <dbReference type="ARBA" id="ARBA00005907"/>
    </source>
</evidence>
<dbReference type="SUPFAM" id="SSF50182">
    <property type="entry name" value="Sm-like ribonucleoproteins"/>
    <property type="match status" value="1"/>
</dbReference>
<dbReference type="GO" id="GO:0030690">
    <property type="term" value="C:Noc1p-Noc2p complex"/>
    <property type="evidence" value="ECO:0007669"/>
    <property type="project" value="TreeGrafter"/>
</dbReference>
<dbReference type="SUPFAM" id="SSF48371">
    <property type="entry name" value="ARM repeat"/>
    <property type="match status" value="1"/>
</dbReference>
<dbReference type="FunFam" id="2.30.30.100:FF:000007">
    <property type="entry name" value="U6 snRNA-associated Sm-like protein LSm3"/>
    <property type="match status" value="1"/>
</dbReference>
<dbReference type="InterPro" id="IPR005343">
    <property type="entry name" value="Noc2"/>
</dbReference>
<dbReference type="Pfam" id="PF03715">
    <property type="entry name" value="Noc2"/>
    <property type="match status" value="1"/>
</dbReference>
<dbReference type="InterPro" id="IPR016024">
    <property type="entry name" value="ARM-type_fold"/>
</dbReference>
<name>A0A4Y7NI49_9CRUS</name>
<dbReference type="GO" id="GO:0005654">
    <property type="term" value="C:nucleoplasm"/>
    <property type="evidence" value="ECO:0007669"/>
    <property type="project" value="TreeGrafter"/>
</dbReference>
<evidence type="ECO:0000256" key="6">
    <source>
        <dbReference type="ARBA" id="ARBA00022884"/>
    </source>
</evidence>
<evidence type="ECO:0000256" key="4">
    <source>
        <dbReference type="ARBA" id="ARBA00022664"/>
    </source>
</evidence>
<evidence type="ECO:0000256" key="11">
    <source>
        <dbReference type="SAM" id="MobiDB-lite"/>
    </source>
</evidence>
<comment type="subcellular location">
    <subcellularLocation>
        <location evidence="1">Nucleus</location>
    </subcellularLocation>
</comment>
<comment type="similarity">
    <text evidence="2">Belongs to the NOC2 family.</text>
</comment>
<dbReference type="PANTHER" id="PTHR12687:SF4">
    <property type="entry name" value="NUCLEOLAR COMPLEX PROTEIN 2 HOMOLOG"/>
    <property type="match status" value="1"/>
</dbReference>
<feature type="region of interest" description="Disordered" evidence="11">
    <location>
        <begin position="814"/>
        <end position="938"/>
    </location>
</feature>
<protein>
    <recommendedName>
        <fullName evidence="10">U6 snRNA-associated Sm-like protein LSm3</fullName>
    </recommendedName>
</protein>
<dbReference type="InterPro" id="IPR010920">
    <property type="entry name" value="LSM_dom_sf"/>
</dbReference>
<dbReference type="GO" id="GO:0003723">
    <property type="term" value="F:RNA binding"/>
    <property type="evidence" value="ECO:0007669"/>
    <property type="project" value="UniProtKB-KW"/>
</dbReference>
<keyword evidence="4" id="KW-0507">mRNA processing</keyword>
<dbReference type="EMBL" id="LR023280">
    <property type="protein sequence ID" value="SVE92899.1"/>
    <property type="molecule type" value="mRNA"/>
</dbReference>
<evidence type="ECO:0000259" key="12">
    <source>
        <dbReference type="PROSITE" id="PS52002"/>
    </source>
</evidence>
<proteinExistence type="evidence at transcript level"/>
<gene>
    <name evidence="13" type="primary">EOG090X02MG</name>
</gene>